<dbReference type="Proteomes" id="UP000824120">
    <property type="component" value="Chromosome 11"/>
</dbReference>
<evidence type="ECO:0000313" key="1">
    <source>
        <dbReference type="EMBL" id="KAG5576333.1"/>
    </source>
</evidence>
<evidence type="ECO:0000313" key="2">
    <source>
        <dbReference type="Proteomes" id="UP000824120"/>
    </source>
</evidence>
<organism evidence="1 2">
    <name type="scientific">Solanum commersonii</name>
    <name type="common">Commerson's wild potato</name>
    <name type="synonym">Commerson's nightshade</name>
    <dbReference type="NCBI Taxonomy" id="4109"/>
    <lineage>
        <taxon>Eukaryota</taxon>
        <taxon>Viridiplantae</taxon>
        <taxon>Streptophyta</taxon>
        <taxon>Embryophyta</taxon>
        <taxon>Tracheophyta</taxon>
        <taxon>Spermatophyta</taxon>
        <taxon>Magnoliopsida</taxon>
        <taxon>eudicotyledons</taxon>
        <taxon>Gunneridae</taxon>
        <taxon>Pentapetalae</taxon>
        <taxon>asterids</taxon>
        <taxon>lamiids</taxon>
        <taxon>Solanales</taxon>
        <taxon>Solanaceae</taxon>
        <taxon>Solanoideae</taxon>
        <taxon>Solaneae</taxon>
        <taxon>Solanum</taxon>
    </lineage>
</organism>
<protein>
    <submittedName>
        <fullName evidence="1">Uncharacterized protein</fullName>
    </submittedName>
</protein>
<comment type="caution">
    <text evidence="1">The sequence shown here is derived from an EMBL/GenBank/DDBJ whole genome shotgun (WGS) entry which is preliminary data.</text>
</comment>
<dbReference type="AlphaFoldDB" id="A0A9J5WLT0"/>
<proteinExistence type="predicted"/>
<keyword evidence="2" id="KW-1185">Reference proteome</keyword>
<reference evidence="1 2" key="1">
    <citation type="submission" date="2020-09" db="EMBL/GenBank/DDBJ databases">
        <title>De no assembly of potato wild relative species, Solanum commersonii.</title>
        <authorList>
            <person name="Cho K."/>
        </authorList>
    </citation>
    <scope>NUCLEOTIDE SEQUENCE [LARGE SCALE GENOMIC DNA]</scope>
    <source>
        <strain evidence="1">LZ3.2</strain>
        <tissue evidence="1">Leaf</tissue>
    </source>
</reference>
<dbReference type="EMBL" id="JACXVP010000011">
    <property type="protein sequence ID" value="KAG5576333.1"/>
    <property type="molecule type" value="Genomic_DNA"/>
</dbReference>
<accession>A0A9J5WLT0</accession>
<sequence length="74" mass="8668">MTSEIWITKRSMDNSTRKLVKRVVYQLRGSSHLENRPICPSGQNDSITKVLTNVHKKFRKNDIENLDYQKLHGL</sequence>
<gene>
    <name evidence="1" type="ORF">H5410_056467</name>
</gene>
<name>A0A9J5WLT0_SOLCO</name>